<dbReference type="OrthoDB" id="9812943at2"/>
<reference evidence="8" key="1">
    <citation type="submission" date="2017-04" db="EMBL/GenBank/DDBJ databases">
        <authorList>
            <person name="Varghese N."/>
            <person name="Submissions S."/>
        </authorList>
    </citation>
    <scope>NUCLEOTIDE SEQUENCE [LARGE SCALE GENOMIC DNA]</scope>
    <source>
        <strain evidence="8">DSM 16512</strain>
    </source>
</reference>
<dbReference type="NCBIfam" id="TIGR00152">
    <property type="entry name" value="dephospho-CoA kinase"/>
    <property type="match status" value="1"/>
</dbReference>
<evidence type="ECO:0000256" key="1">
    <source>
        <dbReference type="ARBA" id="ARBA00009018"/>
    </source>
</evidence>
<dbReference type="EC" id="2.7.1.24" evidence="5 6"/>
<evidence type="ECO:0000256" key="3">
    <source>
        <dbReference type="ARBA" id="ARBA00022840"/>
    </source>
</evidence>
<organism evidence="7 8">
    <name type="scientific">Nitratiruptor tergarcus DSM 16512</name>
    <dbReference type="NCBI Taxonomy" id="1069081"/>
    <lineage>
        <taxon>Bacteria</taxon>
        <taxon>Pseudomonadati</taxon>
        <taxon>Campylobacterota</taxon>
        <taxon>Epsilonproteobacteria</taxon>
        <taxon>Nautiliales</taxon>
        <taxon>Nitratiruptoraceae</taxon>
        <taxon>Nitratiruptor</taxon>
    </lineage>
</organism>
<dbReference type="EMBL" id="FWWZ01000001">
    <property type="protein sequence ID" value="SMC08753.1"/>
    <property type="molecule type" value="Genomic_DNA"/>
</dbReference>
<keyword evidence="4 5" id="KW-0173">Coenzyme A biosynthesis</keyword>
<dbReference type="GO" id="GO:0005737">
    <property type="term" value="C:cytoplasm"/>
    <property type="evidence" value="ECO:0007669"/>
    <property type="project" value="UniProtKB-SubCell"/>
</dbReference>
<accession>A0A1W1WSQ8</accession>
<keyword evidence="8" id="KW-1185">Reference proteome</keyword>
<feature type="binding site" evidence="5">
    <location>
        <begin position="16"/>
        <end position="21"/>
    </location>
    <ligand>
        <name>ATP</name>
        <dbReference type="ChEBI" id="CHEBI:30616"/>
    </ligand>
</feature>
<dbReference type="STRING" id="1069081.SAMN05660197_0519"/>
<dbReference type="InterPro" id="IPR001977">
    <property type="entry name" value="Depp_CoAkinase"/>
</dbReference>
<dbReference type="Gene3D" id="3.40.50.300">
    <property type="entry name" value="P-loop containing nucleotide triphosphate hydrolases"/>
    <property type="match status" value="1"/>
</dbReference>
<keyword evidence="3 5" id="KW-0067">ATP-binding</keyword>
<keyword evidence="2 5" id="KW-0547">Nucleotide-binding</keyword>
<comment type="function">
    <text evidence="5">Catalyzes the phosphorylation of the 3'-hydroxyl group of dephosphocoenzyme A to form coenzyme A.</text>
</comment>
<dbReference type="Pfam" id="PF01121">
    <property type="entry name" value="CoaE"/>
    <property type="match status" value="1"/>
</dbReference>
<dbReference type="CDD" id="cd02022">
    <property type="entry name" value="DPCK"/>
    <property type="match status" value="1"/>
</dbReference>
<dbReference type="PANTHER" id="PTHR10695">
    <property type="entry name" value="DEPHOSPHO-COA KINASE-RELATED"/>
    <property type="match status" value="1"/>
</dbReference>
<dbReference type="Proteomes" id="UP000192602">
    <property type="component" value="Unassembled WGS sequence"/>
</dbReference>
<evidence type="ECO:0000256" key="5">
    <source>
        <dbReference type="HAMAP-Rule" id="MF_00376"/>
    </source>
</evidence>
<dbReference type="GO" id="GO:0015937">
    <property type="term" value="P:coenzyme A biosynthetic process"/>
    <property type="evidence" value="ECO:0007669"/>
    <property type="project" value="UniProtKB-UniRule"/>
</dbReference>
<comment type="similarity">
    <text evidence="1 5">Belongs to the CoaE family.</text>
</comment>
<dbReference type="AlphaFoldDB" id="A0A1W1WSQ8"/>
<dbReference type="InterPro" id="IPR027417">
    <property type="entry name" value="P-loop_NTPase"/>
</dbReference>
<evidence type="ECO:0000313" key="8">
    <source>
        <dbReference type="Proteomes" id="UP000192602"/>
    </source>
</evidence>
<dbReference type="GO" id="GO:0004140">
    <property type="term" value="F:dephospho-CoA kinase activity"/>
    <property type="evidence" value="ECO:0007669"/>
    <property type="project" value="UniProtKB-UniRule"/>
</dbReference>
<dbReference type="UniPathway" id="UPA00241">
    <property type="reaction ID" value="UER00356"/>
</dbReference>
<dbReference type="PANTHER" id="PTHR10695:SF46">
    <property type="entry name" value="BIFUNCTIONAL COENZYME A SYNTHASE-RELATED"/>
    <property type="match status" value="1"/>
</dbReference>
<keyword evidence="5 7" id="KW-0418">Kinase</keyword>
<dbReference type="HAMAP" id="MF_00376">
    <property type="entry name" value="Dephospho_CoA_kinase"/>
    <property type="match status" value="1"/>
</dbReference>
<protein>
    <recommendedName>
        <fullName evidence="5 6">Dephospho-CoA kinase</fullName>
        <ecNumber evidence="5 6">2.7.1.24</ecNumber>
    </recommendedName>
    <alternativeName>
        <fullName evidence="5">Dephosphocoenzyme A kinase</fullName>
    </alternativeName>
</protein>
<dbReference type="SUPFAM" id="SSF52540">
    <property type="entry name" value="P-loop containing nucleoside triphosphate hydrolases"/>
    <property type="match status" value="1"/>
</dbReference>
<keyword evidence="5" id="KW-0808">Transferase</keyword>
<name>A0A1W1WSQ8_9BACT</name>
<dbReference type="PROSITE" id="PS51219">
    <property type="entry name" value="DPCK"/>
    <property type="match status" value="1"/>
</dbReference>
<dbReference type="RefSeq" id="WP_084275017.1">
    <property type="nucleotide sequence ID" value="NZ_AP026671.1"/>
</dbReference>
<comment type="subcellular location">
    <subcellularLocation>
        <location evidence="5">Cytoplasm</location>
    </subcellularLocation>
</comment>
<comment type="catalytic activity">
    <reaction evidence="5">
        <text>3'-dephospho-CoA + ATP = ADP + CoA + H(+)</text>
        <dbReference type="Rhea" id="RHEA:18245"/>
        <dbReference type="ChEBI" id="CHEBI:15378"/>
        <dbReference type="ChEBI" id="CHEBI:30616"/>
        <dbReference type="ChEBI" id="CHEBI:57287"/>
        <dbReference type="ChEBI" id="CHEBI:57328"/>
        <dbReference type="ChEBI" id="CHEBI:456216"/>
        <dbReference type="EC" id="2.7.1.24"/>
    </reaction>
</comment>
<dbReference type="GO" id="GO:0005524">
    <property type="term" value="F:ATP binding"/>
    <property type="evidence" value="ECO:0007669"/>
    <property type="project" value="UniProtKB-UniRule"/>
</dbReference>
<comment type="pathway">
    <text evidence="5">Cofactor biosynthesis; coenzyme A biosynthesis; CoA from (R)-pantothenate: step 5/5.</text>
</comment>
<evidence type="ECO:0000313" key="7">
    <source>
        <dbReference type="EMBL" id="SMC08753.1"/>
    </source>
</evidence>
<evidence type="ECO:0000256" key="6">
    <source>
        <dbReference type="NCBIfam" id="TIGR00152"/>
    </source>
</evidence>
<proteinExistence type="inferred from homology"/>
<evidence type="ECO:0000256" key="4">
    <source>
        <dbReference type="ARBA" id="ARBA00022993"/>
    </source>
</evidence>
<evidence type="ECO:0000256" key="2">
    <source>
        <dbReference type="ARBA" id="ARBA00022741"/>
    </source>
</evidence>
<gene>
    <name evidence="5" type="primary">coaE</name>
    <name evidence="7" type="ORF">SAMN05660197_0519</name>
</gene>
<sequence>MVTPFAHAIALTGGIATGKSTVCNLLKLYGFHIIDADAVAHELLDENSDNIAKLFGNQYVKDGKVLRKELGKLIFGNKEERLKLEKLLHPQIKKRIEKLAQKEEKFKVPYFIDIPLFFEKRNYPIKKVVVVYAPKELQVERLCKRERLSLEEARQRIKLQIDIEEKRKMADYIIDNSQDLKHLQKEVERFIEQIKVEYAIG</sequence>
<keyword evidence="5" id="KW-0963">Cytoplasm</keyword>